<gene>
    <name evidence="2" type="ORF">ACFO8Q_00905</name>
</gene>
<dbReference type="Pfam" id="PF05991">
    <property type="entry name" value="NYN_YacP"/>
    <property type="match status" value="1"/>
</dbReference>
<dbReference type="InterPro" id="IPR010298">
    <property type="entry name" value="YacP-like"/>
</dbReference>
<feature type="coiled-coil region" evidence="1">
    <location>
        <begin position="122"/>
        <end position="160"/>
    </location>
</feature>
<protein>
    <submittedName>
        <fullName evidence="2">NYN domain-containing protein</fullName>
    </submittedName>
</protein>
<accession>A0ABV9PY60</accession>
<organism evidence="2 3">
    <name type="scientific">Effusibacillus consociatus</name>
    <dbReference type="NCBI Taxonomy" id="1117041"/>
    <lineage>
        <taxon>Bacteria</taxon>
        <taxon>Bacillati</taxon>
        <taxon>Bacillota</taxon>
        <taxon>Bacilli</taxon>
        <taxon>Bacillales</taxon>
        <taxon>Alicyclobacillaceae</taxon>
        <taxon>Effusibacillus</taxon>
    </lineage>
</organism>
<sequence length="171" mass="19782">MREVLIVDGYNIIGAWSQLAESKKESLELARDQLVGILTEFQSFTGMEVIVVFDAHLAAGARKQYQSGKVQVYFSKEDETADEMIERFVHEMEKRTSHIYVATSDLVEQQVTFGEGALRISARELEQRVIEARKSIRKEVDKLEKKRNTLGDQLNEEVAEIFEKWRRKDID</sequence>
<dbReference type="EMBL" id="JBHSHC010000006">
    <property type="protein sequence ID" value="MFC4765967.1"/>
    <property type="molecule type" value="Genomic_DNA"/>
</dbReference>
<evidence type="ECO:0000313" key="2">
    <source>
        <dbReference type="EMBL" id="MFC4765967.1"/>
    </source>
</evidence>
<comment type="caution">
    <text evidence="2">The sequence shown here is derived from an EMBL/GenBank/DDBJ whole genome shotgun (WGS) entry which is preliminary data.</text>
</comment>
<evidence type="ECO:0000256" key="1">
    <source>
        <dbReference type="SAM" id="Coils"/>
    </source>
</evidence>
<name>A0ABV9PY60_9BACL</name>
<dbReference type="RefSeq" id="WP_380023584.1">
    <property type="nucleotide sequence ID" value="NZ_JBHSHC010000006.1"/>
</dbReference>
<dbReference type="PANTHER" id="PTHR34547">
    <property type="entry name" value="YACP-LIKE NYN DOMAIN PROTEIN"/>
    <property type="match status" value="1"/>
</dbReference>
<keyword evidence="1" id="KW-0175">Coiled coil</keyword>
<reference evidence="3" key="1">
    <citation type="journal article" date="2019" name="Int. J. Syst. Evol. Microbiol.">
        <title>The Global Catalogue of Microorganisms (GCM) 10K type strain sequencing project: providing services to taxonomists for standard genome sequencing and annotation.</title>
        <authorList>
            <consortium name="The Broad Institute Genomics Platform"/>
            <consortium name="The Broad Institute Genome Sequencing Center for Infectious Disease"/>
            <person name="Wu L."/>
            <person name="Ma J."/>
        </authorList>
    </citation>
    <scope>NUCLEOTIDE SEQUENCE [LARGE SCALE GENOMIC DNA]</scope>
    <source>
        <strain evidence="3">WYCCWR 12678</strain>
    </source>
</reference>
<dbReference type="PANTHER" id="PTHR34547:SF1">
    <property type="entry name" value="YACP-LIKE NYN DOMAIN PROTEIN"/>
    <property type="match status" value="1"/>
</dbReference>
<evidence type="ECO:0000313" key="3">
    <source>
        <dbReference type="Proteomes" id="UP001596002"/>
    </source>
</evidence>
<dbReference type="Proteomes" id="UP001596002">
    <property type="component" value="Unassembled WGS sequence"/>
</dbReference>
<keyword evidence="3" id="KW-1185">Reference proteome</keyword>
<proteinExistence type="predicted"/>
<dbReference type="CDD" id="cd10912">
    <property type="entry name" value="PIN_YacP-like"/>
    <property type="match status" value="1"/>
</dbReference>